<name>A0ABQ4LAC9_9BACL</name>
<evidence type="ECO:0000259" key="1">
    <source>
        <dbReference type="PROSITE" id="PS51671"/>
    </source>
</evidence>
<dbReference type="Proteomes" id="UP000676601">
    <property type="component" value="Unassembled WGS sequence"/>
</dbReference>
<evidence type="ECO:0000313" key="2">
    <source>
        <dbReference type="EMBL" id="GIO53235.1"/>
    </source>
</evidence>
<dbReference type="InterPro" id="IPR045865">
    <property type="entry name" value="ACT-like_dom_sf"/>
</dbReference>
<gene>
    <name evidence="2" type="ORF">J21TS7_15530</name>
</gene>
<dbReference type="InterPro" id="IPR002912">
    <property type="entry name" value="ACT_dom"/>
</dbReference>
<feature type="domain" description="ACT" evidence="1">
    <location>
        <begin position="33"/>
        <end position="108"/>
    </location>
</feature>
<dbReference type="Pfam" id="PF11868">
    <property type="entry name" value="DUF3388"/>
    <property type="match status" value="1"/>
</dbReference>
<dbReference type="InterPro" id="IPR024514">
    <property type="entry name" value="DUF3388"/>
</dbReference>
<dbReference type="SUPFAM" id="SSF55021">
    <property type="entry name" value="ACT-like"/>
    <property type="match status" value="1"/>
</dbReference>
<protein>
    <recommendedName>
        <fullName evidence="1">ACT domain-containing protein</fullName>
    </recommendedName>
</protein>
<accession>A0ABQ4LAC9</accession>
<dbReference type="PROSITE" id="PS51671">
    <property type="entry name" value="ACT"/>
    <property type="match status" value="1"/>
</dbReference>
<dbReference type="PIRSF" id="PIRSF021288">
    <property type="entry name" value="UCP021288_ACT"/>
    <property type="match status" value="1"/>
</dbReference>
<keyword evidence="3" id="KW-1185">Reference proteome</keyword>
<dbReference type="EMBL" id="BORU01000001">
    <property type="protein sequence ID" value="GIO53235.1"/>
    <property type="molecule type" value="Genomic_DNA"/>
</dbReference>
<reference evidence="2 3" key="1">
    <citation type="submission" date="2021-03" db="EMBL/GenBank/DDBJ databases">
        <title>Antimicrobial resistance genes in bacteria isolated from Japanese honey, and their potential for conferring macrolide and lincosamide resistance in the American foulbrood pathogen Paenibacillus larvae.</title>
        <authorList>
            <person name="Okamoto M."/>
            <person name="Kumagai M."/>
            <person name="Kanamori H."/>
            <person name="Takamatsu D."/>
        </authorList>
    </citation>
    <scope>NUCLEOTIDE SEQUENCE [LARGE SCALE GENOMIC DNA]</scope>
    <source>
        <strain evidence="2 3">J21TS7</strain>
    </source>
</reference>
<sequence length="280" mass="32334">MEASPERAAGLFYWKTWEKVRWGVEVEAKQWYMEYKIHKNRPGLLGDIASLLGMLEVNILTINGVEGKTRGMLLETNDDEKIQLMGAMLKKVDSITVSALRTPKLVDILAVRHGRYIDRDSDDRKTFRFTRDELGLLVDFLGEIFKKEGNQVIGLRGMPRVGKTESIIAGSVCAMKRWTFVSSTLLRQTVRSQLSEDEMNRNNVFIIDGIVSTIRSNERHYNLLQDIMNMPSTKVIEHPDVFVQESEYTYDHFDIIIELRNNPNEEIIYDTFTSTYNDDL</sequence>
<organism evidence="2 3">
    <name type="scientific">Paenibacillus cineris</name>
    <dbReference type="NCBI Taxonomy" id="237530"/>
    <lineage>
        <taxon>Bacteria</taxon>
        <taxon>Bacillati</taxon>
        <taxon>Bacillota</taxon>
        <taxon>Bacilli</taxon>
        <taxon>Bacillales</taxon>
        <taxon>Paenibacillaceae</taxon>
        <taxon>Paenibacillus</taxon>
    </lineage>
</organism>
<dbReference type="InterPro" id="IPR016784">
    <property type="entry name" value="UCP021288_ACT"/>
</dbReference>
<proteinExistence type="predicted"/>
<comment type="caution">
    <text evidence="2">The sequence shown here is derived from an EMBL/GenBank/DDBJ whole genome shotgun (WGS) entry which is preliminary data.</text>
</comment>
<evidence type="ECO:0000313" key="3">
    <source>
        <dbReference type="Proteomes" id="UP000676601"/>
    </source>
</evidence>